<name>A0ABU7LNP0_9PROT</name>
<sequence>MKRILATMFLVLSGGIAALVGTWLMLDPNGFLALSGISGTSDVNRLSEARAPGGFLLVTAAVILFTALRPGRHHIGYTLSALLYLGYAMGRMTGLLMDGWPDTSLIGALGLELVFGLSALAALMNRRRCA</sequence>
<reference evidence="2 3" key="1">
    <citation type="submission" date="2024-01" db="EMBL/GenBank/DDBJ databases">
        <title>Hyphobacterium bacterium isolated from marine sediment.</title>
        <authorList>
            <person name="Zhao S."/>
        </authorList>
    </citation>
    <scope>NUCLEOTIDE SEQUENCE [LARGE SCALE GENOMIC DNA]</scope>
    <source>
        <strain evidence="3">HN65</strain>
    </source>
</reference>
<dbReference type="RefSeq" id="WP_330198187.1">
    <property type="nucleotide sequence ID" value="NZ_JAZDRP010000002.1"/>
</dbReference>
<keyword evidence="1" id="KW-1133">Transmembrane helix</keyword>
<organism evidence="2 3">
    <name type="scientific">Hyphobacterium lacteum</name>
    <dbReference type="NCBI Taxonomy" id="3116575"/>
    <lineage>
        <taxon>Bacteria</taxon>
        <taxon>Pseudomonadati</taxon>
        <taxon>Pseudomonadota</taxon>
        <taxon>Alphaproteobacteria</taxon>
        <taxon>Maricaulales</taxon>
        <taxon>Maricaulaceae</taxon>
        <taxon>Hyphobacterium</taxon>
    </lineage>
</organism>
<evidence type="ECO:0000256" key="1">
    <source>
        <dbReference type="SAM" id="Phobius"/>
    </source>
</evidence>
<feature type="transmembrane region" description="Helical" evidence="1">
    <location>
        <begin position="105"/>
        <end position="124"/>
    </location>
</feature>
<keyword evidence="1" id="KW-0812">Transmembrane</keyword>
<protein>
    <submittedName>
        <fullName evidence="2">DUF4345 domain-containing protein</fullName>
    </submittedName>
</protein>
<keyword evidence="1" id="KW-0472">Membrane</keyword>
<dbReference type="Proteomes" id="UP001354971">
    <property type="component" value="Unassembled WGS sequence"/>
</dbReference>
<dbReference type="Pfam" id="PF14248">
    <property type="entry name" value="DUF4345"/>
    <property type="match status" value="1"/>
</dbReference>
<proteinExistence type="predicted"/>
<accession>A0ABU7LNP0</accession>
<keyword evidence="3" id="KW-1185">Reference proteome</keyword>
<comment type="caution">
    <text evidence="2">The sequence shown here is derived from an EMBL/GenBank/DDBJ whole genome shotgun (WGS) entry which is preliminary data.</text>
</comment>
<dbReference type="EMBL" id="JAZDRP010000002">
    <property type="protein sequence ID" value="MEE2525525.1"/>
    <property type="molecule type" value="Genomic_DNA"/>
</dbReference>
<feature type="transmembrane region" description="Helical" evidence="1">
    <location>
        <begin position="75"/>
        <end position="93"/>
    </location>
</feature>
<evidence type="ECO:0000313" key="3">
    <source>
        <dbReference type="Proteomes" id="UP001354971"/>
    </source>
</evidence>
<feature type="transmembrane region" description="Helical" evidence="1">
    <location>
        <begin position="51"/>
        <end position="68"/>
    </location>
</feature>
<evidence type="ECO:0000313" key="2">
    <source>
        <dbReference type="EMBL" id="MEE2525525.1"/>
    </source>
</evidence>
<dbReference type="InterPro" id="IPR025597">
    <property type="entry name" value="DUF4345"/>
</dbReference>
<gene>
    <name evidence="2" type="ORF">V0U79_04045</name>
</gene>